<accession>A0ABW9NLV0</accession>
<keyword evidence="2" id="KW-1185">Reference proteome</keyword>
<protein>
    <submittedName>
        <fullName evidence="1">Uncharacterized protein</fullName>
    </submittedName>
</protein>
<dbReference type="EMBL" id="VDEQ01000009">
    <property type="protein sequence ID" value="MQS34276.1"/>
    <property type="molecule type" value="Genomic_DNA"/>
</dbReference>
<evidence type="ECO:0000313" key="2">
    <source>
        <dbReference type="Proteomes" id="UP000460558"/>
    </source>
</evidence>
<sequence>MGIGDRHQKKDVEAALKRAEAAGLKVTHDKNRHNWGLVLCCPCNDYVRISCTPRNTGDEAKKIDAFIKEHRACA</sequence>
<dbReference type="Proteomes" id="UP000460558">
    <property type="component" value="Unassembled WGS sequence"/>
</dbReference>
<dbReference type="RefSeq" id="WP_228386159.1">
    <property type="nucleotide sequence ID" value="NZ_VDEQ01000009.1"/>
</dbReference>
<evidence type="ECO:0000313" key="1">
    <source>
        <dbReference type="EMBL" id="MQS34276.1"/>
    </source>
</evidence>
<comment type="caution">
    <text evidence="1">The sequence shown here is derived from an EMBL/GenBank/DDBJ whole genome shotgun (WGS) entry which is preliminary data.</text>
</comment>
<name>A0ABW9NLV0_9ACTN</name>
<gene>
    <name evidence="1" type="ORF">FFZ77_01160</name>
</gene>
<reference evidence="1 2" key="1">
    <citation type="submission" date="2019-06" db="EMBL/GenBank/DDBJ databases">
        <title>Comparative genomics and metabolomics analyses of clavulanic acid producing Streptomyces species provides insight into specialized metabolism and evolution of beta-lactam biosynthetic gene clusters.</title>
        <authorList>
            <person name="Moore M.A."/>
            <person name="Cruz-Morales P."/>
            <person name="Barona Gomez F."/>
            <person name="Kapil T."/>
        </authorList>
    </citation>
    <scope>NUCLEOTIDE SEQUENCE [LARGE SCALE GENOMIC DNA]</scope>
    <source>
        <strain evidence="1 2">T-272</strain>
    </source>
</reference>
<proteinExistence type="predicted"/>
<organism evidence="1 2">
    <name type="scientific">Streptomyces katsurahamanus</name>
    <dbReference type="NCBI Taxonomy" id="2577098"/>
    <lineage>
        <taxon>Bacteria</taxon>
        <taxon>Bacillati</taxon>
        <taxon>Actinomycetota</taxon>
        <taxon>Actinomycetes</taxon>
        <taxon>Kitasatosporales</taxon>
        <taxon>Streptomycetaceae</taxon>
        <taxon>Streptomyces</taxon>
    </lineage>
</organism>